<dbReference type="RefSeq" id="WP_344812073.1">
    <property type="nucleotide sequence ID" value="NZ_BAAAYX010000004.1"/>
</dbReference>
<evidence type="ECO:0000259" key="2">
    <source>
        <dbReference type="Pfam" id="PF05239"/>
    </source>
</evidence>
<dbReference type="InterPro" id="IPR052967">
    <property type="entry name" value="Stress_Response_Assoc"/>
</dbReference>
<feature type="compositionally biased region" description="Basic and acidic residues" evidence="1">
    <location>
        <begin position="121"/>
        <end position="134"/>
    </location>
</feature>
<feature type="region of interest" description="Disordered" evidence="1">
    <location>
        <begin position="107"/>
        <end position="166"/>
    </location>
</feature>
<dbReference type="PANTHER" id="PTHR38463">
    <property type="entry name" value="STRESS RESPONSE PROTEIN YSNF"/>
    <property type="match status" value="1"/>
</dbReference>
<reference evidence="5" key="1">
    <citation type="journal article" date="2019" name="Int. J. Syst. Evol. Microbiol.">
        <title>The Global Catalogue of Microorganisms (GCM) 10K type strain sequencing project: providing services to taxonomists for standard genome sequencing and annotation.</title>
        <authorList>
            <consortium name="The Broad Institute Genomics Platform"/>
            <consortium name="The Broad Institute Genome Sequencing Center for Infectious Disease"/>
            <person name="Wu L."/>
            <person name="Ma J."/>
        </authorList>
    </citation>
    <scope>NUCLEOTIDE SEQUENCE [LARGE SCALE GENOMIC DNA]</scope>
    <source>
        <strain evidence="5">JCM 16548</strain>
    </source>
</reference>
<dbReference type="InterPro" id="IPR011033">
    <property type="entry name" value="PRC_barrel-like_sf"/>
</dbReference>
<feature type="domain" description="PRC-barrel" evidence="2">
    <location>
        <begin position="9"/>
        <end position="75"/>
    </location>
</feature>
<dbReference type="Pfam" id="PF05239">
    <property type="entry name" value="PRC"/>
    <property type="match status" value="1"/>
</dbReference>
<evidence type="ECO:0000259" key="3">
    <source>
        <dbReference type="Pfam" id="PF09557"/>
    </source>
</evidence>
<dbReference type="InterPro" id="IPR027275">
    <property type="entry name" value="PRC-brl_dom"/>
</dbReference>
<comment type="caution">
    <text evidence="4">The sequence shown here is derived from an EMBL/GenBank/DDBJ whole genome shotgun (WGS) entry which is preliminary data.</text>
</comment>
<name>A0ABP7DAZ2_9ACTN</name>
<organism evidence="4 5">
    <name type="scientific">Microlunatus aurantiacus</name>
    <dbReference type="NCBI Taxonomy" id="446786"/>
    <lineage>
        <taxon>Bacteria</taxon>
        <taxon>Bacillati</taxon>
        <taxon>Actinomycetota</taxon>
        <taxon>Actinomycetes</taxon>
        <taxon>Propionibacteriales</taxon>
        <taxon>Propionibacteriaceae</taxon>
        <taxon>Microlunatus</taxon>
    </lineage>
</organism>
<feature type="compositionally biased region" description="Basic and acidic residues" evidence="1">
    <location>
        <begin position="252"/>
        <end position="269"/>
    </location>
</feature>
<evidence type="ECO:0000313" key="4">
    <source>
        <dbReference type="EMBL" id="GAA3702135.1"/>
    </source>
</evidence>
<dbReference type="InterPro" id="IPR019060">
    <property type="entry name" value="DUF2382"/>
</dbReference>
<accession>A0ABP7DAZ2</accession>
<dbReference type="SUPFAM" id="SSF50346">
    <property type="entry name" value="PRC-barrel domain"/>
    <property type="match status" value="1"/>
</dbReference>
<evidence type="ECO:0000313" key="5">
    <source>
        <dbReference type="Proteomes" id="UP001500051"/>
    </source>
</evidence>
<dbReference type="EMBL" id="BAAAYX010000004">
    <property type="protein sequence ID" value="GAA3702135.1"/>
    <property type="molecule type" value="Genomic_DNA"/>
</dbReference>
<feature type="region of interest" description="Disordered" evidence="1">
    <location>
        <begin position="189"/>
        <end position="269"/>
    </location>
</feature>
<dbReference type="PANTHER" id="PTHR38463:SF1">
    <property type="entry name" value="STRESS RESPONSE PROTEIN YSNF"/>
    <property type="match status" value="1"/>
</dbReference>
<protein>
    <submittedName>
        <fullName evidence="4">PRC and DUF2382 domain-containing protein</fullName>
    </submittedName>
</protein>
<dbReference type="InterPro" id="IPR014747">
    <property type="entry name" value="Bac_photo_RC_H_C"/>
</dbReference>
<dbReference type="Pfam" id="PF09557">
    <property type="entry name" value="DUF2382"/>
    <property type="match status" value="1"/>
</dbReference>
<feature type="compositionally biased region" description="Basic and acidic residues" evidence="1">
    <location>
        <begin position="218"/>
        <end position="239"/>
    </location>
</feature>
<keyword evidence="5" id="KW-1185">Reference proteome</keyword>
<dbReference type="Gene3D" id="3.90.50.10">
    <property type="entry name" value="Photosynthetic Reaction Center, subunit H, domain 2"/>
    <property type="match status" value="1"/>
</dbReference>
<proteinExistence type="predicted"/>
<feature type="domain" description="DUF2382" evidence="3">
    <location>
        <begin position="149"/>
        <end position="261"/>
    </location>
</feature>
<feature type="compositionally biased region" description="Basic and acidic residues" evidence="1">
    <location>
        <begin position="154"/>
        <end position="166"/>
    </location>
</feature>
<gene>
    <name evidence="4" type="ORF">GCM10022204_18880</name>
</gene>
<dbReference type="Proteomes" id="UP001500051">
    <property type="component" value="Unassembled WGS sequence"/>
</dbReference>
<evidence type="ECO:0000256" key="1">
    <source>
        <dbReference type="SAM" id="MobiDB-lite"/>
    </source>
</evidence>
<sequence length="269" mass="30352">MLNQNDIETIAERDVYDSDGAKIGAARQVYVDDETGEPEWVTVRTGLFGLNESFVPLADATVSEDRLVVPFTKSHVKDAPNLSEDGHLTPEQERELYDYYGRSGDWDRRRDDSFRTPGSDGDQRDHDLRGERSTRPGGDTSGPTTDDAMTVSEEQLHVGTERRESGRARLRKYVVTENVTKTVPVQREEVRVEREPITDPNAHAATSGPSISEEEQEVVLHEERPVVETDTVPVERVRLGTETTTHQETVSDEVRKERVQVDEARGDHR</sequence>